<name>A0AAV4QQ25_CAEEX</name>
<accession>A0AAV4QQ25</accession>
<evidence type="ECO:0000313" key="1">
    <source>
        <dbReference type="EMBL" id="GIY10181.1"/>
    </source>
</evidence>
<comment type="caution">
    <text evidence="1">The sequence shown here is derived from an EMBL/GenBank/DDBJ whole genome shotgun (WGS) entry which is preliminary data.</text>
</comment>
<dbReference type="AlphaFoldDB" id="A0AAV4QQ25"/>
<proteinExistence type="predicted"/>
<dbReference type="Proteomes" id="UP001054945">
    <property type="component" value="Unassembled WGS sequence"/>
</dbReference>
<keyword evidence="2" id="KW-1185">Reference proteome</keyword>
<gene>
    <name evidence="1" type="ORF">CEXT_205521</name>
</gene>
<evidence type="ECO:0000313" key="2">
    <source>
        <dbReference type="Proteomes" id="UP001054945"/>
    </source>
</evidence>
<protein>
    <submittedName>
        <fullName evidence="1">Uncharacterized protein</fullName>
    </submittedName>
</protein>
<sequence>MMKNYTKQKYCIQSFRLFDYRKNVDTGSKLFPPSGIFHCKSPFIFEGVLGGVRQNDNIRTEMEKDLSGQYQPVFYYLSARKNRKTSLCP</sequence>
<dbReference type="EMBL" id="BPLR01006486">
    <property type="protein sequence ID" value="GIY10181.1"/>
    <property type="molecule type" value="Genomic_DNA"/>
</dbReference>
<organism evidence="1 2">
    <name type="scientific">Caerostris extrusa</name>
    <name type="common">Bark spider</name>
    <name type="synonym">Caerostris bankana</name>
    <dbReference type="NCBI Taxonomy" id="172846"/>
    <lineage>
        <taxon>Eukaryota</taxon>
        <taxon>Metazoa</taxon>
        <taxon>Ecdysozoa</taxon>
        <taxon>Arthropoda</taxon>
        <taxon>Chelicerata</taxon>
        <taxon>Arachnida</taxon>
        <taxon>Araneae</taxon>
        <taxon>Araneomorphae</taxon>
        <taxon>Entelegynae</taxon>
        <taxon>Araneoidea</taxon>
        <taxon>Araneidae</taxon>
        <taxon>Caerostris</taxon>
    </lineage>
</organism>
<reference evidence="1 2" key="1">
    <citation type="submission" date="2021-06" db="EMBL/GenBank/DDBJ databases">
        <title>Caerostris extrusa draft genome.</title>
        <authorList>
            <person name="Kono N."/>
            <person name="Arakawa K."/>
        </authorList>
    </citation>
    <scope>NUCLEOTIDE SEQUENCE [LARGE SCALE GENOMIC DNA]</scope>
</reference>